<feature type="transmembrane region" description="Helical" evidence="1">
    <location>
        <begin position="137"/>
        <end position="159"/>
    </location>
</feature>
<dbReference type="EMBL" id="JAKLTQ010000004">
    <property type="protein sequence ID" value="MCG2621868.1"/>
    <property type="molecule type" value="Genomic_DNA"/>
</dbReference>
<keyword evidence="3" id="KW-1185">Reference proteome</keyword>
<keyword evidence="1" id="KW-0812">Transmembrane</keyword>
<reference evidence="2" key="1">
    <citation type="submission" date="2022-01" db="EMBL/GenBank/DDBJ databases">
        <authorList>
            <person name="Jo J.-H."/>
            <person name="Im W.-T."/>
        </authorList>
    </citation>
    <scope>NUCLEOTIDE SEQUENCE</scope>
    <source>
        <strain evidence="2">I2-34</strain>
    </source>
</reference>
<sequence>MDDEHNPKGRIGFWLTFLGPVAFGLMGGLARLFLPWLSSHGADVSAAERFTTPVLSGLAAAVVLQTGRWWLQARVPGRQREAVMTLGAVTLLVAAFAAGLAALLNAGALLLFLPLLGFIGFLRWAPRRKTVQPRDKYFGIYCVCILSFIVSAGAVSMSLSAPA</sequence>
<evidence type="ECO:0000313" key="3">
    <source>
        <dbReference type="Proteomes" id="UP001165368"/>
    </source>
</evidence>
<keyword evidence="1" id="KW-0472">Membrane</keyword>
<accession>A0ABS9L5L1</accession>
<feature type="transmembrane region" description="Helical" evidence="1">
    <location>
        <begin position="12"/>
        <end position="34"/>
    </location>
</feature>
<dbReference type="RefSeq" id="WP_237819511.1">
    <property type="nucleotide sequence ID" value="NZ_JAKLTQ010000004.1"/>
</dbReference>
<evidence type="ECO:0000256" key="1">
    <source>
        <dbReference type="SAM" id="Phobius"/>
    </source>
</evidence>
<feature type="transmembrane region" description="Helical" evidence="1">
    <location>
        <begin position="108"/>
        <end position="125"/>
    </location>
</feature>
<keyword evidence="1" id="KW-1133">Transmembrane helix</keyword>
<evidence type="ECO:0000313" key="2">
    <source>
        <dbReference type="EMBL" id="MCG2621868.1"/>
    </source>
</evidence>
<protein>
    <submittedName>
        <fullName evidence="2">Uncharacterized protein</fullName>
    </submittedName>
</protein>
<feature type="transmembrane region" description="Helical" evidence="1">
    <location>
        <begin position="54"/>
        <end position="71"/>
    </location>
</feature>
<gene>
    <name evidence="2" type="ORF">LVY72_08045</name>
</gene>
<proteinExistence type="predicted"/>
<name>A0ABS9L5L1_9MICC</name>
<organism evidence="2 3">
    <name type="scientific">Arthrobacter hankyongi</name>
    <dbReference type="NCBI Taxonomy" id="2904801"/>
    <lineage>
        <taxon>Bacteria</taxon>
        <taxon>Bacillati</taxon>
        <taxon>Actinomycetota</taxon>
        <taxon>Actinomycetes</taxon>
        <taxon>Micrococcales</taxon>
        <taxon>Micrococcaceae</taxon>
        <taxon>Arthrobacter</taxon>
    </lineage>
</organism>
<feature type="transmembrane region" description="Helical" evidence="1">
    <location>
        <begin position="83"/>
        <end position="102"/>
    </location>
</feature>
<comment type="caution">
    <text evidence="2">The sequence shown here is derived from an EMBL/GenBank/DDBJ whole genome shotgun (WGS) entry which is preliminary data.</text>
</comment>
<dbReference type="Proteomes" id="UP001165368">
    <property type="component" value="Unassembled WGS sequence"/>
</dbReference>